<feature type="transmembrane region" description="Helical" evidence="1">
    <location>
        <begin position="21"/>
        <end position="43"/>
    </location>
</feature>
<evidence type="ECO:0000313" key="3">
    <source>
        <dbReference type="Proteomes" id="UP000514713"/>
    </source>
</evidence>
<accession>A0A7D7QP38</accession>
<name>A0A7D7QP38_9NOSO</name>
<gene>
    <name evidence="2" type="ORF">HUN01_01190</name>
</gene>
<dbReference type="EMBL" id="CP054696">
    <property type="protein sequence ID" value="QMS86263.1"/>
    <property type="molecule type" value="Genomic_DNA"/>
</dbReference>
<organism evidence="2 3">
    <name type="scientific">Nostoc edaphicum CCNP1411</name>
    <dbReference type="NCBI Taxonomy" id="1472755"/>
    <lineage>
        <taxon>Bacteria</taxon>
        <taxon>Bacillati</taxon>
        <taxon>Cyanobacteriota</taxon>
        <taxon>Cyanophyceae</taxon>
        <taxon>Nostocales</taxon>
        <taxon>Nostocaceae</taxon>
        <taxon>Nostoc</taxon>
    </lineage>
</organism>
<dbReference type="Proteomes" id="UP000514713">
    <property type="component" value="Plasmid pNe_4"/>
</dbReference>
<keyword evidence="1" id="KW-1133">Transmembrane helix</keyword>
<evidence type="ECO:0000313" key="2">
    <source>
        <dbReference type="EMBL" id="QMS86263.1"/>
    </source>
</evidence>
<evidence type="ECO:0000256" key="1">
    <source>
        <dbReference type="SAM" id="Phobius"/>
    </source>
</evidence>
<dbReference type="RefSeq" id="WP_181927245.1">
    <property type="nucleotide sequence ID" value="NZ_CP054696.1"/>
</dbReference>
<dbReference type="KEGG" id="ned:HUN01_01190"/>
<sequence length="83" mass="9448">MKINLGETFLLNPIQHNQMTLVMALSGWFYEIGCYSRGILMVLRASVVHLYCLVGAGEAENRMLKIILINLCMVLVVLNWFCL</sequence>
<geneLocation type="plasmid" evidence="3">
    <name>pne_4</name>
</geneLocation>
<keyword evidence="1" id="KW-0812">Transmembrane</keyword>
<feature type="transmembrane region" description="Helical" evidence="1">
    <location>
        <begin position="63"/>
        <end position="82"/>
    </location>
</feature>
<proteinExistence type="predicted"/>
<protein>
    <submittedName>
        <fullName evidence="2">Uncharacterized protein</fullName>
    </submittedName>
</protein>
<dbReference type="AlphaFoldDB" id="A0A7D7QP38"/>
<keyword evidence="1" id="KW-0472">Membrane</keyword>
<keyword evidence="3" id="KW-1185">Reference proteome</keyword>
<keyword evidence="2" id="KW-0614">Plasmid</keyword>
<reference evidence="3" key="1">
    <citation type="submission" date="2020-06" db="EMBL/GenBank/DDBJ databases">
        <title>Nostoc edaphicum CCNP1411 genome.</title>
        <authorList>
            <person name="Fidor A."/>
            <person name="Grabski M."/>
            <person name="Gawor J."/>
            <person name="Gromadka R."/>
            <person name="Wegrzyn G."/>
            <person name="Mazur-Marzec H."/>
        </authorList>
    </citation>
    <scope>NUCLEOTIDE SEQUENCE [LARGE SCALE GENOMIC DNA]</scope>
    <source>
        <strain evidence="3">CCNP1411</strain>
        <plasmid evidence="3">pne_4</plasmid>
    </source>
</reference>